<protein>
    <submittedName>
        <fullName evidence="6">T9SS type A sorting domain-containing protein</fullName>
    </submittedName>
</protein>
<feature type="chain" id="PRO_5045770099" evidence="4">
    <location>
        <begin position="20"/>
        <end position="509"/>
    </location>
</feature>
<organism evidence="6 7">
    <name type="scientific">Winogradskyella maritima</name>
    <dbReference type="NCBI Taxonomy" id="1517766"/>
    <lineage>
        <taxon>Bacteria</taxon>
        <taxon>Pseudomonadati</taxon>
        <taxon>Bacteroidota</taxon>
        <taxon>Flavobacteriia</taxon>
        <taxon>Flavobacteriales</taxon>
        <taxon>Flavobacteriaceae</taxon>
        <taxon>Winogradskyella</taxon>
    </lineage>
</organism>
<accession>A0ABV8AM91</accession>
<evidence type="ECO:0000256" key="1">
    <source>
        <dbReference type="ARBA" id="ARBA00004196"/>
    </source>
</evidence>
<evidence type="ECO:0000259" key="5">
    <source>
        <dbReference type="Pfam" id="PF18962"/>
    </source>
</evidence>
<feature type="signal peptide" evidence="4">
    <location>
        <begin position="1"/>
        <end position="19"/>
    </location>
</feature>
<gene>
    <name evidence="6" type="ORF">ACFOSX_14680</name>
</gene>
<dbReference type="RefSeq" id="WP_386102914.1">
    <property type="nucleotide sequence ID" value="NZ_JBHSAT010000023.1"/>
</dbReference>
<comment type="subcellular location">
    <subcellularLocation>
        <location evidence="1">Cell envelope</location>
    </subcellularLocation>
</comment>
<evidence type="ECO:0000313" key="7">
    <source>
        <dbReference type="Proteomes" id="UP001595812"/>
    </source>
</evidence>
<dbReference type="EMBL" id="JBHSAT010000023">
    <property type="protein sequence ID" value="MFC3878484.1"/>
    <property type="molecule type" value="Genomic_DNA"/>
</dbReference>
<dbReference type="InterPro" id="IPR026444">
    <property type="entry name" value="Secre_tail"/>
</dbReference>
<evidence type="ECO:0000313" key="6">
    <source>
        <dbReference type="EMBL" id="MFC3878484.1"/>
    </source>
</evidence>
<keyword evidence="7" id="KW-1185">Reference proteome</keyword>
<dbReference type="NCBIfam" id="TIGR04183">
    <property type="entry name" value="Por_Secre_tail"/>
    <property type="match status" value="1"/>
</dbReference>
<dbReference type="Pfam" id="PF18962">
    <property type="entry name" value="Por_Secre_tail"/>
    <property type="match status" value="1"/>
</dbReference>
<feature type="domain" description="Secretion system C-terminal sorting" evidence="5">
    <location>
        <begin position="439"/>
        <end position="506"/>
    </location>
</feature>
<dbReference type="InterPro" id="IPR051648">
    <property type="entry name" value="CWI-Assembly_Regulator"/>
</dbReference>
<keyword evidence="2 4" id="KW-0732">Signal</keyword>
<dbReference type="PANTHER" id="PTHR31018">
    <property type="entry name" value="SPORULATION-SPECIFIC PROTEIN-RELATED"/>
    <property type="match status" value="1"/>
</dbReference>
<evidence type="ECO:0000256" key="2">
    <source>
        <dbReference type="ARBA" id="ARBA00022729"/>
    </source>
</evidence>
<comment type="caution">
    <text evidence="6">The sequence shown here is derived from an EMBL/GenBank/DDBJ whole genome shotgun (WGS) entry which is preliminary data.</text>
</comment>
<evidence type="ECO:0000256" key="4">
    <source>
        <dbReference type="SAM" id="SignalP"/>
    </source>
</evidence>
<evidence type="ECO:0000256" key="3">
    <source>
        <dbReference type="ARBA" id="ARBA00023180"/>
    </source>
</evidence>
<reference evidence="7" key="1">
    <citation type="journal article" date="2019" name="Int. J. Syst. Evol. Microbiol.">
        <title>The Global Catalogue of Microorganisms (GCM) 10K type strain sequencing project: providing services to taxonomists for standard genome sequencing and annotation.</title>
        <authorList>
            <consortium name="The Broad Institute Genomics Platform"/>
            <consortium name="The Broad Institute Genome Sequencing Center for Infectious Disease"/>
            <person name="Wu L."/>
            <person name="Ma J."/>
        </authorList>
    </citation>
    <scope>NUCLEOTIDE SEQUENCE [LARGE SCALE GENOMIC DNA]</scope>
    <source>
        <strain evidence="7">CECT 8979</strain>
    </source>
</reference>
<sequence>MKYKLLLGCCFLNIYVLLSQCPTSQSDFTFSSQQQIDDFLTNYLGCTDTTFNLIISGNDITNVDGLNGLNSFNAIIVKDNPLLTNLDGLSSVTSYNLESSFFFLFENNPLLNSLSGLSNGSTNQPIDVNVVNNPSLLNLDGLQGMGPTGYNINIINNNGLSDFTGLSGFELIEDLYIENNSNLFSFNGLANLTTLGTLYLINNDTMSSFSDLNAVNPLCGFVIKDNDNLSDIDGFQDMYEFSCGARVTIENNPLLSVCNSLWLCDATPMLDVFEVSNNASGCDSVFEITDICQIPPFNDSLSCTSYLSFPELSLGNTLDVSNTYSTLSNLAPSCNDSPDRKDIWFWLNFNSDITVDLQVSDGYFLQLWEGQCGEPTQVSNSCGAGILENVMLTANTNYYAQVWSNNSDSGRRAVGPFEITLREAGTLSNNNFDHHDLAVYPNPFKDFIKFNKDLALNEAYIYDISGKLIEIKPLSVNSHLDLSSYQSGLYFLSVSDEESSTHMFKIIKQ</sequence>
<proteinExistence type="predicted"/>
<name>A0ABV8AM91_9FLAO</name>
<keyword evidence="3" id="KW-0325">Glycoprotein</keyword>
<dbReference type="Proteomes" id="UP001595812">
    <property type="component" value="Unassembled WGS sequence"/>
</dbReference>
<dbReference type="PANTHER" id="PTHR31018:SF3">
    <property type="entry name" value="RECEPTOR PROTEIN-TYROSINE KINASE"/>
    <property type="match status" value="1"/>
</dbReference>